<evidence type="ECO:0008006" key="8">
    <source>
        <dbReference type="Google" id="ProtNLM"/>
    </source>
</evidence>
<dbReference type="InterPro" id="IPR027417">
    <property type="entry name" value="P-loop_NTPase"/>
</dbReference>
<dbReference type="Pfam" id="PF00400">
    <property type="entry name" value="WD40"/>
    <property type="match status" value="1"/>
</dbReference>
<gene>
    <name evidence="6" type="ORF">BJ508DRAFT_332960</name>
</gene>
<feature type="compositionally biased region" description="Basic and acidic residues" evidence="3">
    <location>
        <begin position="139"/>
        <end position="154"/>
    </location>
</feature>
<evidence type="ECO:0000256" key="2">
    <source>
        <dbReference type="PROSITE-ProRule" id="PRU00221"/>
    </source>
</evidence>
<evidence type="ECO:0000313" key="7">
    <source>
        <dbReference type="Proteomes" id="UP000275078"/>
    </source>
</evidence>
<sequence>MSSSKDPKSSRFGIRKKLGIGSKADKSKTSLSVPSSVSVDIAVKNSQAQVTEDITAAPQIPAPTSSATEHGDRPDSNTNPGVSPEKPETGHLENALVSPTSLAPSSGKEPGLEAPKKSSFLKRLRSPPSVPKKPGRLKAGSDLDGKSDHVDRNTQDSSIAVVPTKSQQTDKEDHTVVTNPFQLANPMATYRAKVRERGSWESPSSASVVLQYPDDATVSSSLNVGQIVNSAERNAVTDENMVQEIPETERGQPIRPPRLLPYSSRMDASNQLALFCVKLRAKQTISEDLWSRAYQKLEEEQPQQMEKYKQIWTEMYADTTVVTGSSINTQRKGCKEMLEAIKTASASRDKLKREDRLKRHAEGFSKVMSVAGELLKDTMKVATGVGSGPLGPISVLLKAMDNNIEETNANRDGLEFVISQMRWYTAVATVVLREDKGATADLRYELDLTVLNFYSELLLFVIRSINCYNRNRFSDNVRMAFKIDDWEGLVDNVKAAQQSVQERLDFYLSVHDREMGRLKAIGAILKEELQPYTSTGQRFDANELNHIETCLEGTRTNFLRMIRNWAMGRDSNPIFWLGGTAGTGKSTIAKTVARELAELGYLGASFFFQTGVGSRTKASKVIPSFAAQMANPKYGIPGLREFITKAIEEDPDSLNSTGQDQWRHFIQEPLSQVADSYEDESPRIVVFVIDALDECDSERDVEDLLDILLEAQPDSELIQCRFFLTSRPEYVIRAKFERMEEGAHQGAVLHDLFPDETKQDISLYLKAKLTKIQDRRVREEFPPDWVTEEAIGKLTDRSGGLFIYAATIVRFLDNVGNPVETLANLVENETFEEVKEGLADSRAFEANKKHQDSSSATRELDRLYMMILRDKLVSVATELERIKADPERTMESTRLEYAEASDSSGGSGGSVERLDWNDFLLAFRMVVGSVVLLYDPLTVDGIAALIERPKPYIHTALRHLGSVLSISQDDRKLVQIHHLSFRDFLLDERRCPDERLRVDAEALNLKMARGALRLLVHEEDGVKKDICGLRVPGYAAVDIDPAVVQKCIPPGLQYACRYWFEHCRLAIEGSSRSILRKILGFVQRKSLLWIESLSILREIPSAVLALKGLQGLLFDIDKAPTNLLPIVEDVLRFILCNKQAMEHTPLQTYASALLFTPRQSSMRSLFESDFPNWVATNDVVPEKWDARLQSLQRKGTEFNSLSLSKSSRWIAAGSQSGSMIIWTLATGDLRRELKVAGRLDDIAFSPHVDKWIVTVGKPIGYTGFDSIFPGTRVRLWDAETGVCLSRTLLEKGAGNFRVAFSYLDSSLLAVWGDSSESPLYVLRLNGSQFELIHTLTDHLDRKGVRHWEIRGVAFARQNPAWIFSVCHYRIIGVDPGPGYASDVKFPPSRLSTWCTNTGACLMTVDLSLSQDIGFNQLLASPHNENELAFVANGGVTFYRVYASAVKDTGCLPFPSKLENSGLSTTKLVDAIFSISHSGQFITSHEDGTVRIWDIESGICQTALTPLLPALGKGRNGLLMPSEPGLLVSLQKDMVNIWDLQSFQREGGSDRGDIPTSGKIAPSFSQLSVPQASTDGSIEKLQFRYSPDLTRMLLMRKRECLHGKYGPRSQSYWTLWDTDSGYLAELEHPGDVEDDSNSVTCSVSDISFSHDSRFVVSLVHLSENGLNWFVDIWDSKTGACLRREKDSYRTHAENPWLIMKRRVLFSPDSEMFTVLSDQSNRRRLGPYKDRREWDKITKLQDFNHYLPLYVWDTGSPRVLELDWVSEAHSYDISGQQIGKFITRGCFSPGNPKKFAAASRDPSSGTFVVLVWDLSENTKPRKREPLMIIGYEMNEFTGLAFSHLGQLATVSLDMMAKIWSASSGEEEGYIDLPRLTTLDGGKKQGGIGSSQPAFVDPHGVSLAYSSDGGNVFIFQKREGSPKFDCISIWNLETNKHQQLANGMDISETLYLEKTSLRAPGLRRNVIDENGCISTAFGKLTIRPVVPSGIDGASDDITTTSSSDQTAREENEMLELAWSGLGLSQDGSWITWDGHKLLELPLEYGVPPDSLHFGCDRFGLTDDTVVIHTGLGRFCKYRFDLAELRAMLFGAGLSVRHSAL</sequence>
<evidence type="ECO:0000259" key="5">
    <source>
        <dbReference type="Pfam" id="PF24883"/>
    </source>
</evidence>
<dbReference type="EMBL" id="ML119787">
    <property type="protein sequence ID" value="RPA74546.1"/>
    <property type="molecule type" value="Genomic_DNA"/>
</dbReference>
<proteinExistence type="predicted"/>
<dbReference type="PANTHER" id="PTHR10039">
    <property type="entry name" value="AMELOGENIN"/>
    <property type="match status" value="1"/>
</dbReference>
<keyword evidence="2" id="KW-0853">WD repeat</keyword>
<dbReference type="InterPro" id="IPR015943">
    <property type="entry name" value="WD40/YVTN_repeat-like_dom_sf"/>
</dbReference>
<dbReference type="InterPro" id="IPR056884">
    <property type="entry name" value="NPHP3-like_N"/>
</dbReference>
<dbReference type="STRING" id="1160509.A0A3N4HNM3"/>
<dbReference type="Proteomes" id="UP000275078">
    <property type="component" value="Unassembled WGS sequence"/>
</dbReference>
<feature type="domain" description="NWD NACHT-NTPase N-terminal" evidence="4">
    <location>
        <begin position="287"/>
        <end position="501"/>
    </location>
</feature>
<dbReference type="InterPro" id="IPR001680">
    <property type="entry name" value="WD40_rpt"/>
</dbReference>
<dbReference type="PANTHER" id="PTHR10039:SF17">
    <property type="entry name" value="FUNGAL STAND N-TERMINAL GOODBYE DOMAIN-CONTAINING PROTEIN-RELATED"/>
    <property type="match status" value="1"/>
</dbReference>
<dbReference type="OrthoDB" id="674604at2759"/>
<feature type="domain" description="Nephrocystin 3-like N-terminal" evidence="5">
    <location>
        <begin position="561"/>
        <end position="727"/>
    </location>
</feature>
<evidence type="ECO:0000259" key="4">
    <source>
        <dbReference type="Pfam" id="PF17100"/>
    </source>
</evidence>
<accession>A0A3N4HNM3</accession>
<dbReference type="Gene3D" id="3.40.50.300">
    <property type="entry name" value="P-loop containing nucleotide triphosphate hydrolases"/>
    <property type="match status" value="1"/>
</dbReference>
<evidence type="ECO:0000256" key="3">
    <source>
        <dbReference type="SAM" id="MobiDB-lite"/>
    </source>
</evidence>
<organism evidence="6 7">
    <name type="scientific">Ascobolus immersus RN42</name>
    <dbReference type="NCBI Taxonomy" id="1160509"/>
    <lineage>
        <taxon>Eukaryota</taxon>
        <taxon>Fungi</taxon>
        <taxon>Dikarya</taxon>
        <taxon>Ascomycota</taxon>
        <taxon>Pezizomycotina</taxon>
        <taxon>Pezizomycetes</taxon>
        <taxon>Pezizales</taxon>
        <taxon>Ascobolaceae</taxon>
        <taxon>Ascobolus</taxon>
    </lineage>
</organism>
<dbReference type="SUPFAM" id="SSF52540">
    <property type="entry name" value="P-loop containing nucleoside triphosphate hydrolases"/>
    <property type="match status" value="1"/>
</dbReference>
<dbReference type="SMART" id="SM00320">
    <property type="entry name" value="WD40"/>
    <property type="match status" value="5"/>
</dbReference>
<dbReference type="SUPFAM" id="SSF50978">
    <property type="entry name" value="WD40 repeat-like"/>
    <property type="match status" value="1"/>
</dbReference>
<evidence type="ECO:0000256" key="1">
    <source>
        <dbReference type="ARBA" id="ARBA00022737"/>
    </source>
</evidence>
<feature type="region of interest" description="Disordered" evidence="3">
    <location>
        <begin position="1"/>
        <end position="37"/>
    </location>
</feature>
<keyword evidence="1" id="KW-0677">Repeat</keyword>
<evidence type="ECO:0000313" key="6">
    <source>
        <dbReference type="EMBL" id="RPA74546.1"/>
    </source>
</evidence>
<name>A0A3N4HNM3_ASCIM</name>
<feature type="repeat" description="WD" evidence="2">
    <location>
        <begin position="1480"/>
        <end position="1502"/>
    </location>
</feature>
<dbReference type="PROSITE" id="PS50082">
    <property type="entry name" value="WD_REPEATS_2"/>
    <property type="match status" value="1"/>
</dbReference>
<dbReference type="Gene3D" id="2.130.10.10">
    <property type="entry name" value="YVTN repeat-like/Quinoprotein amine dehydrogenase"/>
    <property type="match status" value="3"/>
</dbReference>
<dbReference type="SUPFAM" id="SSF82171">
    <property type="entry name" value="DPP6 N-terminal domain-like"/>
    <property type="match status" value="1"/>
</dbReference>
<dbReference type="Pfam" id="PF17100">
    <property type="entry name" value="NACHT_N"/>
    <property type="match status" value="1"/>
</dbReference>
<keyword evidence="7" id="KW-1185">Reference proteome</keyword>
<dbReference type="InterPro" id="IPR036322">
    <property type="entry name" value="WD40_repeat_dom_sf"/>
</dbReference>
<reference evidence="6 7" key="1">
    <citation type="journal article" date="2018" name="Nat. Ecol. Evol.">
        <title>Pezizomycetes genomes reveal the molecular basis of ectomycorrhizal truffle lifestyle.</title>
        <authorList>
            <person name="Murat C."/>
            <person name="Payen T."/>
            <person name="Noel B."/>
            <person name="Kuo A."/>
            <person name="Morin E."/>
            <person name="Chen J."/>
            <person name="Kohler A."/>
            <person name="Krizsan K."/>
            <person name="Balestrini R."/>
            <person name="Da Silva C."/>
            <person name="Montanini B."/>
            <person name="Hainaut M."/>
            <person name="Levati E."/>
            <person name="Barry K.W."/>
            <person name="Belfiori B."/>
            <person name="Cichocki N."/>
            <person name="Clum A."/>
            <person name="Dockter R.B."/>
            <person name="Fauchery L."/>
            <person name="Guy J."/>
            <person name="Iotti M."/>
            <person name="Le Tacon F."/>
            <person name="Lindquist E.A."/>
            <person name="Lipzen A."/>
            <person name="Malagnac F."/>
            <person name="Mello A."/>
            <person name="Molinier V."/>
            <person name="Miyauchi S."/>
            <person name="Poulain J."/>
            <person name="Riccioni C."/>
            <person name="Rubini A."/>
            <person name="Sitrit Y."/>
            <person name="Splivallo R."/>
            <person name="Traeger S."/>
            <person name="Wang M."/>
            <person name="Zifcakova L."/>
            <person name="Wipf D."/>
            <person name="Zambonelli A."/>
            <person name="Paolocci F."/>
            <person name="Nowrousian M."/>
            <person name="Ottonello S."/>
            <person name="Baldrian P."/>
            <person name="Spatafora J.W."/>
            <person name="Henrissat B."/>
            <person name="Nagy L.G."/>
            <person name="Aury J.M."/>
            <person name="Wincker P."/>
            <person name="Grigoriev I.V."/>
            <person name="Bonfante P."/>
            <person name="Martin F.M."/>
        </authorList>
    </citation>
    <scope>NUCLEOTIDE SEQUENCE [LARGE SCALE GENOMIC DNA]</scope>
    <source>
        <strain evidence="6 7">RN42</strain>
    </source>
</reference>
<dbReference type="InterPro" id="IPR031359">
    <property type="entry name" value="NACHT_N"/>
</dbReference>
<dbReference type="Pfam" id="PF24883">
    <property type="entry name" value="NPHP3_N"/>
    <property type="match status" value="1"/>
</dbReference>
<feature type="region of interest" description="Disordered" evidence="3">
    <location>
        <begin position="50"/>
        <end position="174"/>
    </location>
</feature>
<protein>
    <recommendedName>
        <fullName evidence="8">NACHT domain-containing protein</fullName>
    </recommendedName>
</protein>